<sequence length="294" mass="30099">MVRSSTTRGGAAAAARGWWRTTPVAAALAATAALTALVGCGDDAVEGTPTAGATAPSSASAGPAAAGEPEVVTGSGDVQDAVTRYRTLLGPDNGGGPEGDPNGRREVNWDGVPDEFAAPNALPGDFFNAPVAPRARGLFLTTTGDRLTVSADDDNPTGTPVRFADVNPSYAEQFRAFSAQRLFSPQGTNVVDVTFLVPGTTTPAVVRGFGAVYTDVDGEHAAEFEFFDASGTSLGTHTVPVSGDGLSFLGIAYPEPVVARVRVVYGNAALGPDDSAQYDVAVMDDFIFGEPRAQ</sequence>
<evidence type="ECO:0000313" key="2">
    <source>
        <dbReference type="EMBL" id="MBL7629557.1"/>
    </source>
</evidence>
<gene>
    <name evidence="2" type="ORF">I7412_20770</name>
</gene>
<name>A0A937RG37_9ACTN</name>
<feature type="region of interest" description="Disordered" evidence="1">
    <location>
        <begin position="49"/>
        <end position="109"/>
    </location>
</feature>
<dbReference type="EMBL" id="JAEACQ010000231">
    <property type="protein sequence ID" value="MBL7629557.1"/>
    <property type="molecule type" value="Genomic_DNA"/>
</dbReference>
<dbReference type="AlphaFoldDB" id="A0A937RG37"/>
<comment type="caution">
    <text evidence="2">The sequence shown here is derived from an EMBL/GenBank/DDBJ whole genome shotgun (WGS) entry which is preliminary data.</text>
</comment>
<proteinExistence type="predicted"/>
<organism evidence="2 3">
    <name type="scientific">Frankia nepalensis</name>
    <dbReference type="NCBI Taxonomy" id="1836974"/>
    <lineage>
        <taxon>Bacteria</taxon>
        <taxon>Bacillati</taxon>
        <taxon>Actinomycetota</taxon>
        <taxon>Actinomycetes</taxon>
        <taxon>Frankiales</taxon>
        <taxon>Frankiaceae</taxon>
        <taxon>Frankia</taxon>
    </lineage>
</organism>
<evidence type="ECO:0000256" key="1">
    <source>
        <dbReference type="SAM" id="MobiDB-lite"/>
    </source>
</evidence>
<reference evidence="2" key="1">
    <citation type="submission" date="2020-12" db="EMBL/GenBank/DDBJ databases">
        <title>Genomic characterization of non-nitrogen-fixing Frankia strains.</title>
        <authorList>
            <person name="Carlos-Shanley C."/>
            <person name="Guerra T."/>
            <person name="Hahn D."/>
        </authorList>
    </citation>
    <scope>NUCLEOTIDE SEQUENCE</scope>
    <source>
        <strain evidence="2">CN6</strain>
    </source>
</reference>
<dbReference type="Proteomes" id="UP000604475">
    <property type="component" value="Unassembled WGS sequence"/>
</dbReference>
<evidence type="ECO:0000313" key="3">
    <source>
        <dbReference type="Proteomes" id="UP000604475"/>
    </source>
</evidence>
<dbReference type="RefSeq" id="WP_203006457.1">
    <property type="nucleotide sequence ID" value="NZ_JADWYU010000375.1"/>
</dbReference>
<feature type="compositionally biased region" description="Low complexity" evidence="1">
    <location>
        <begin position="49"/>
        <end position="72"/>
    </location>
</feature>
<keyword evidence="3" id="KW-1185">Reference proteome</keyword>
<protein>
    <submittedName>
        <fullName evidence="2">Uncharacterized protein</fullName>
    </submittedName>
</protein>
<accession>A0A937RG37</accession>